<evidence type="ECO:0000313" key="7">
    <source>
        <dbReference type="Proteomes" id="UP000799537"/>
    </source>
</evidence>
<comment type="similarity">
    <text evidence="1">Belongs to the peptidase S33 family.</text>
</comment>
<dbReference type="AlphaFoldDB" id="A0A6A6CJ02"/>
<organism evidence="6 7">
    <name type="scientific">Zasmidium cellare ATCC 36951</name>
    <dbReference type="NCBI Taxonomy" id="1080233"/>
    <lineage>
        <taxon>Eukaryota</taxon>
        <taxon>Fungi</taxon>
        <taxon>Dikarya</taxon>
        <taxon>Ascomycota</taxon>
        <taxon>Pezizomycotina</taxon>
        <taxon>Dothideomycetes</taxon>
        <taxon>Dothideomycetidae</taxon>
        <taxon>Mycosphaerellales</taxon>
        <taxon>Mycosphaerellaceae</taxon>
        <taxon>Zasmidium</taxon>
    </lineage>
</organism>
<evidence type="ECO:0000256" key="2">
    <source>
        <dbReference type="ARBA" id="ARBA00022801"/>
    </source>
</evidence>
<evidence type="ECO:0000313" key="6">
    <source>
        <dbReference type="EMBL" id="KAF2165669.1"/>
    </source>
</evidence>
<dbReference type="InterPro" id="IPR051601">
    <property type="entry name" value="Serine_prot/Carboxylest_S33"/>
</dbReference>
<gene>
    <name evidence="6" type="ORF">M409DRAFT_23959</name>
</gene>
<sequence>MLLSHILPSLALYAIAKAAPSPLQARQERVEHIKWTSCGSIQGLDIQCGTLAVPLDYTDPASNRTLKLVLRKIPAANAPSKGSILLNYVGPGLSGLEGLSIFGPQQLNITGGNHDLIAFDPRGTGNDSLRFTCYDTEQERVLAQLNDRPLFNSSDVAPGEAWGLGRLLANDCGKAQNQTGELVGTAFTARDMMAIVDALDEDGLLRYWGLSYGTILGATVAKLFPGRMDAIILDGVVNVREYYQGSETIEGFTDAEATFDIFLDACIANPVQCPLARNRTSSQLKNAIFARLEHIKAHPLPLLQQKLLLNYATVKSLIYNNLWFPSLWPSFSMTLDALLTNNVTAFEKAFESQLGLLGVGFGTESRYGVECSDILTRNPVLFIGNSVDPTTPLVSAWNVSAGFRGSVVLRQDGVGHTSLAQASVCTSNAIAAYFNHGSLPAPGTVCPVDVGTWSS</sequence>
<feature type="domain" description="AB hydrolase-1" evidence="4">
    <location>
        <begin position="114"/>
        <end position="236"/>
    </location>
</feature>
<proteinExistence type="inferred from homology"/>
<dbReference type="PANTHER" id="PTHR43248">
    <property type="entry name" value="2-SUCCINYL-6-HYDROXY-2,4-CYCLOHEXADIENE-1-CARBOXYLATE SYNTHASE"/>
    <property type="match status" value="1"/>
</dbReference>
<dbReference type="Pfam" id="PF00561">
    <property type="entry name" value="Abhydrolase_1"/>
    <property type="match status" value="1"/>
</dbReference>
<dbReference type="GeneID" id="54560295"/>
<keyword evidence="7" id="KW-1185">Reference proteome</keyword>
<name>A0A6A6CJ02_ZASCE</name>
<protein>
    <submittedName>
        <fullName evidence="6">Uncharacterized protein</fullName>
    </submittedName>
</protein>
<dbReference type="RefSeq" id="XP_033666558.1">
    <property type="nucleotide sequence ID" value="XM_033807023.1"/>
</dbReference>
<dbReference type="SUPFAM" id="SSF53474">
    <property type="entry name" value="alpha/beta-Hydrolases"/>
    <property type="match status" value="1"/>
</dbReference>
<dbReference type="EMBL" id="ML993599">
    <property type="protein sequence ID" value="KAF2165669.1"/>
    <property type="molecule type" value="Genomic_DNA"/>
</dbReference>
<evidence type="ECO:0000259" key="4">
    <source>
        <dbReference type="Pfam" id="PF00561"/>
    </source>
</evidence>
<keyword evidence="3" id="KW-0732">Signal</keyword>
<dbReference type="Proteomes" id="UP000799537">
    <property type="component" value="Unassembled WGS sequence"/>
</dbReference>
<feature type="signal peptide" evidence="3">
    <location>
        <begin position="1"/>
        <end position="18"/>
    </location>
</feature>
<feature type="chain" id="PRO_5025404992" evidence="3">
    <location>
        <begin position="19"/>
        <end position="455"/>
    </location>
</feature>
<dbReference type="Pfam" id="PF08386">
    <property type="entry name" value="Abhydrolase_4"/>
    <property type="match status" value="1"/>
</dbReference>
<dbReference type="PANTHER" id="PTHR43248:SF25">
    <property type="entry name" value="AB HYDROLASE-1 DOMAIN-CONTAINING PROTEIN-RELATED"/>
    <property type="match status" value="1"/>
</dbReference>
<dbReference type="InterPro" id="IPR013595">
    <property type="entry name" value="Pept_S33_TAP-like_C"/>
</dbReference>
<dbReference type="InterPro" id="IPR029058">
    <property type="entry name" value="AB_hydrolase_fold"/>
</dbReference>
<dbReference type="GO" id="GO:0016787">
    <property type="term" value="F:hydrolase activity"/>
    <property type="evidence" value="ECO:0007669"/>
    <property type="project" value="UniProtKB-KW"/>
</dbReference>
<keyword evidence="2" id="KW-0378">Hydrolase</keyword>
<evidence type="ECO:0000256" key="1">
    <source>
        <dbReference type="ARBA" id="ARBA00010088"/>
    </source>
</evidence>
<accession>A0A6A6CJ02</accession>
<dbReference type="InterPro" id="IPR000073">
    <property type="entry name" value="AB_hydrolase_1"/>
</dbReference>
<feature type="domain" description="Peptidase S33 tripeptidyl aminopeptidase-like C-terminal" evidence="5">
    <location>
        <begin position="376"/>
        <end position="446"/>
    </location>
</feature>
<dbReference type="OrthoDB" id="425534at2759"/>
<reference evidence="6" key="1">
    <citation type="journal article" date="2020" name="Stud. Mycol.">
        <title>101 Dothideomycetes genomes: a test case for predicting lifestyles and emergence of pathogens.</title>
        <authorList>
            <person name="Haridas S."/>
            <person name="Albert R."/>
            <person name="Binder M."/>
            <person name="Bloem J."/>
            <person name="Labutti K."/>
            <person name="Salamov A."/>
            <person name="Andreopoulos B."/>
            <person name="Baker S."/>
            <person name="Barry K."/>
            <person name="Bills G."/>
            <person name="Bluhm B."/>
            <person name="Cannon C."/>
            <person name="Castanera R."/>
            <person name="Culley D."/>
            <person name="Daum C."/>
            <person name="Ezra D."/>
            <person name="Gonzalez J."/>
            <person name="Henrissat B."/>
            <person name="Kuo A."/>
            <person name="Liang C."/>
            <person name="Lipzen A."/>
            <person name="Lutzoni F."/>
            <person name="Magnuson J."/>
            <person name="Mondo S."/>
            <person name="Nolan M."/>
            <person name="Ohm R."/>
            <person name="Pangilinan J."/>
            <person name="Park H.-J."/>
            <person name="Ramirez L."/>
            <person name="Alfaro M."/>
            <person name="Sun H."/>
            <person name="Tritt A."/>
            <person name="Yoshinaga Y."/>
            <person name="Zwiers L.-H."/>
            <person name="Turgeon B."/>
            <person name="Goodwin S."/>
            <person name="Spatafora J."/>
            <person name="Crous P."/>
            <person name="Grigoriev I."/>
        </authorList>
    </citation>
    <scope>NUCLEOTIDE SEQUENCE</scope>
    <source>
        <strain evidence="6">ATCC 36951</strain>
    </source>
</reference>
<dbReference type="Gene3D" id="3.40.50.1820">
    <property type="entry name" value="alpha/beta hydrolase"/>
    <property type="match status" value="1"/>
</dbReference>
<evidence type="ECO:0000259" key="5">
    <source>
        <dbReference type="Pfam" id="PF08386"/>
    </source>
</evidence>
<evidence type="ECO:0000256" key="3">
    <source>
        <dbReference type="SAM" id="SignalP"/>
    </source>
</evidence>